<protein>
    <submittedName>
        <fullName evidence="2">Uncharacterized protein</fullName>
    </submittedName>
</protein>
<dbReference type="InterPro" id="IPR004158">
    <property type="entry name" value="DUF247_pln"/>
</dbReference>
<name>A0A565BYH3_9BRAS</name>
<comment type="caution">
    <text evidence="2">The sequence shown here is derived from an EMBL/GenBank/DDBJ whole genome shotgun (WGS) entry which is preliminary data.</text>
</comment>
<gene>
    <name evidence="2" type="ORF">ANE_LOCUS16838</name>
</gene>
<feature type="transmembrane region" description="Helical" evidence="1">
    <location>
        <begin position="105"/>
        <end position="126"/>
    </location>
</feature>
<organism evidence="2 3">
    <name type="scientific">Arabis nemorensis</name>
    <dbReference type="NCBI Taxonomy" id="586526"/>
    <lineage>
        <taxon>Eukaryota</taxon>
        <taxon>Viridiplantae</taxon>
        <taxon>Streptophyta</taxon>
        <taxon>Embryophyta</taxon>
        <taxon>Tracheophyta</taxon>
        <taxon>Spermatophyta</taxon>
        <taxon>Magnoliopsida</taxon>
        <taxon>eudicotyledons</taxon>
        <taxon>Gunneridae</taxon>
        <taxon>Pentapetalae</taxon>
        <taxon>rosids</taxon>
        <taxon>malvids</taxon>
        <taxon>Brassicales</taxon>
        <taxon>Brassicaceae</taxon>
        <taxon>Arabideae</taxon>
        <taxon>Arabis</taxon>
    </lineage>
</organism>
<keyword evidence="3" id="KW-1185">Reference proteome</keyword>
<proteinExistence type="predicted"/>
<dbReference type="PANTHER" id="PTHR31170:SF9">
    <property type="entry name" value="PROTEIN, PUTATIVE (DUF247)-RELATED"/>
    <property type="match status" value="1"/>
</dbReference>
<dbReference type="Pfam" id="PF03140">
    <property type="entry name" value="DUF247"/>
    <property type="match status" value="1"/>
</dbReference>
<keyword evidence="1" id="KW-1133">Transmembrane helix</keyword>
<keyword evidence="1" id="KW-0472">Membrane</keyword>
<evidence type="ECO:0000313" key="3">
    <source>
        <dbReference type="Proteomes" id="UP000489600"/>
    </source>
</evidence>
<evidence type="ECO:0000256" key="1">
    <source>
        <dbReference type="SAM" id="Phobius"/>
    </source>
</evidence>
<sequence>MDLEQCHYPYSAHVSNYVIFLDHLIDTDKDVNLLVEKGIIKNHIGEHRSVADMVNKLCLGVPVVFGSYYSEIAEVNNYYTDPFNRSCVVLKSVYFGNPWTGTGTVAATLLLLMTLIQAVASIIQVMQNAKSPK</sequence>
<dbReference type="PANTHER" id="PTHR31170">
    <property type="entry name" value="BNAC04G53230D PROTEIN"/>
    <property type="match status" value="1"/>
</dbReference>
<dbReference type="AlphaFoldDB" id="A0A565BYH3"/>
<reference evidence="2" key="1">
    <citation type="submission" date="2019-07" db="EMBL/GenBank/DDBJ databases">
        <authorList>
            <person name="Dittberner H."/>
        </authorList>
    </citation>
    <scope>NUCLEOTIDE SEQUENCE [LARGE SCALE GENOMIC DNA]</scope>
</reference>
<keyword evidence="1" id="KW-0812">Transmembrane</keyword>
<dbReference type="OrthoDB" id="591587at2759"/>
<dbReference type="Proteomes" id="UP000489600">
    <property type="component" value="Unassembled WGS sequence"/>
</dbReference>
<accession>A0A565BYH3</accession>
<dbReference type="EMBL" id="CABITT030000005">
    <property type="protein sequence ID" value="VVB06394.1"/>
    <property type="molecule type" value="Genomic_DNA"/>
</dbReference>
<evidence type="ECO:0000313" key="2">
    <source>
        <dbReference type="EMBL" id="VVB06394.1"/>
    </source>
</evidence>